<accession>A0A8S9HWJ4</accession>
<reference evidence="1" key="1">
    <citation type="submission" date="2019-12" db="EMBL/GenBank/DDBJ databases">
        <title>Genome sequencing and annotation of Brassica cretica.</title>
        <authorList>
            <person name="Studholme D.J."/>
            <person name="Sarris P.F."/>
        </authorList>
    </citation>
    <scope>NUCLEOTIDE SEQUENCE</scope>
    <source>
        <strain evidence="1">PFS-102/07</strain>
        <tissue evidence="1">Leaf</tissue>
    </source>
</reference>
<organism evidence="1">
    <name type="scientific">Brassica cretica</name>
    <name type="common">Mustard</name>
    <dbReference type="NCBI Taxonomy" id="69181"/>
    <lineage>
        <taxon>Eukaryota</taxon>
        <taxon>Viridiplantae</taxon>
        <taxon>Streptophyta</taxon>
        <taxon>Embryophyta</taxon>
        <taxon>Tracheophyta</taxon>
        <taxon>Spermatophyta</taxon>
        <taxon>Magnoliopsida</taxon>
        <taxon>eudicotyledons</taxon>
        <taxon>Gunneridae</taxon>
        <taxon>Pentapetalae</taxon>
        <taxon>rosids</taxon>
        <taxon>malvids</taxon>
        <taxon>Brassicales</taxon>
        <taxon>Brassicaceae</taxon>
        <taxon>Brassiceae</taxon>
        <taxon>Brassica</taxon>
    </lineage>
</organism>
<protein>
    <submittedName>
        <fullName evidence="1">Uncharacterized protein</fullName>
    </submittedName>
</protein>
<gene>
    <name evidence="1" type="ORF">F2Q70_00015961</name>
</gene>
<comment type="caution">
    <text evidence="1">The sequence shown here is derived from an EMBL/GenBank/DDBJ whole genome shotgun (WGS) entry which is preliminary data.</text>
</comment>
<name>A0A8S9HWJ4_BRACR</name>
<sequence>MGSSTTVVPVSPSLHACGFFSSFGASLLRSTTKAYILLRSATGGSPYLHAWSSSSPLHRECMKLIFLSCSLSDMLMLDCLWCSVSSCSVSVDGEEEKLPSFESVVDDEVEEQEM</sequence>
<proteinExistence type="predicted"/>
<evidence type="ECO:0000313" key="1">
    <source>
        <dbReference type="EMBL" id="KAF2560536.1"/>
    </source>
</evidence>
<dbReference type="EMBL" id="QGKY02001250">
    <property type="protein sequence ID" value="KAF2560536.1"/>
    <property type="molecule type" value="Genomic_DNA"/>
</dbReference>
<dbReference type="AlphaFoldDB" id="A0A8S9HWJ4"/>